<gene>
    <name evidence="1" type="ORF">V1478_006743</name>
</gene>
<dbReference type="Proteomes" id="UP001607302">
    <property type="component" value="Unassembled WGS sequence"/>
</dbReference>
<dbReference type="AlphaFoldDB" id="A0ABD2B131"/>
<dbReference type="SUPFAM" id="SSF53474">
    <property type="entry name" value="alpha/beta-Hydrolases"/>
    <property type="match status" value="1"/>
</dbReference>
<keyword evidence="1" id="KW-0472">Membrane</keyword>
<dbReference type="InterPro" id="IPR029058">
    <property type="entry name" value="AB_hydrolase_fold"/>
</dbReference>
<comment type="caution">
    <text evidence="1">The sequence shown here is derived from an EMBL/GenBank/DDBJ whole genome shotgun (WGS) entry which is preliminary data.</text>
</comment>
<dbReference type="Pfam" id="PF05705">
    <property type="entry name" value="DUF829"/>
    <property type="match status" value="1"/>
</dbReference>
<proteinExistence type="predicted"/>
<reference evidence="1 2" key="1">
    <citation type="journal article" date="2024" name="Ann. Entomol. Soc. Am.">
        <title>Genomic analyses of the southern and eastern yellowjacket wasps (Hymenoptera: Vespidae) reveal evolutionary signatures of social life.</title>
        <authorList>
            <person name="Catto M.A."/>
            <person name="Caine P.B."/>
            <person name="Orr S.E."/>
            <person name="Hunt B.G."/>
            <person name="Goodisman M.A.D."/>
        </authorList>
    </citation>
    <scope>NUCLEOTIDE SEQUENCE [LARGE SCALE GENOMIC DNA]</scope>
    <source>
        <strain evidence="1">233</strain>
        <tissue evidence="1">Head and thorax</tissue>
    </source>
</reference>
<dbReference type="EMBL" id="JAUDFV010000133">
    <property type="protein sequence ID" value="KAL2726465.1"/>
    <property type="molecule type" value="Genomic_DNA"/>
</dbReference>
<protein>
    <submittedName>
        <fullName evidence="1">Transmembrane protein 53</fullName>
    </submittedName>
</protein>
<dbReference type="PANTHER" id="PTHR20908">
    <property type="entry name" value="LD15586P"/>
    <property type="match status" value="1"/>
</dbReference>
<keyword evidence="2" id="KW-1185">Reference proteome</keyword>
<dbReference type="InterPro" id="IPR008547">
    <property type="entry name" value="DUF829_TMEM53"/>
</dbReference>
<organism evidence="1 2">
    <name type="scientific">Vespula squamosa</name>
    <name type="common">Southern yellow jacket</name>
    <name type="synonym">Wasp</name>
    <dbReference type="NCBI Taxonomy" id="30214"/>
    <lineage>
        <taxon>Eukaryota</taxon>
        <taxon>Metazoa</taxon>
        <taxon>Ecdysozoa</taxon>
        <taxon>Arthropoda</taxon>
        <taxon>Hexapoda</taxon>
        <taxon>Insecta</taxon>
        <taxon>Pterygota</taxon>
        <taxon>Neoptera</taxon>
        <taxon>Endopterygota</taxon>
        <taxon>Hymenoptera</taxon>
        <taxon>Apocrita</taxon>
        <taxon>Aculeata</taxon>
        <taxon>Vespoidea</taxon>
        <taxon>Vespidae</taxon>
        <taxon>Vespinae</taxon>
        <taxon>Vespula</taxon>
    </lineage>
</organism>
<dbReference type="PANTHER" id="PTHR20908:SF1">
    <property type="entry name" value="LD15586P"/>
    <property type="match status" value="1"/>
</dbReference>
<accession>A0ABD2B131</accession>
<name>A0ABD2B131_VESSQ</name>
<evidence type="ECO:0000313" key="2">
    <source>
        <dbReference type="Proteomes" id="UP001607302"/>
    </source>
</evidence>
<dbReference type="Gene3D" id="3.40.50.1820">
    <property type="entry name" value="alpha/beta hydrolase"/>
    <property type="match status" value="1"/>
</dbReference>
<sequence>MIHGRITMSSFLWKRFNYRIQPKQLINRQNMAIMLIAPRLLSTCEITKNIKFISHDNDVKVSKYTVQTSNSSEKRPLLVLICWLLAKEKHFMKFADLYLQQGFDVTLVTITPWQLMWPEKGSRIIAADLLTFLQENQDYQQIMLHGFSVAGYIWGEVLTHVHSNREKYNNVIDRIIGHVWDSAADISELIIGTPRAIFPNNPLLQSIIQKYLIYHMKAFYKQSTQYYLRSSQMFHTNLIRSPALFLISNVDPVGPVSSNMRVRDSWDSLGIKTYVKIFDGSPHVGHYRKYPKEYIAELHAFLRMLNLIKNKDKITAQG</sequence>
<keyword evidence="1" id="KW-0812">Transmembrane</keyword>
<evidence type="ECO:0000313" key="1">
    <source>
        <dbReference type="EMBL" id="KAL2726465.1"/>
    </source>
</evidence>